<evidence type="ECO:0000313" key="4">
    <source>
        <dbReference type="Proteomes" id="UP001152803"/>
    </source>
</evidence>
<dbReference type="EMBL" id="JAFJMO010000018">
    <property type="protein sequence ID" value="KAJ8250429.1"/>
    <property type="molecule type" value="Genomic_DNA"/>
</dbReference>
<dbReference type="Pfam" id="PF00226">
    <property type="entry name" value="DnaJ"/>
    <property type="match status" value="1"/>
</dbReference>
<keyword evidence="1" id="KW-0143">Chaperone</keyword>
<reference evidence="3" key="1">
    <citation type="journal article" date="2023" name="Science">
        <title>Genome structures resolve the early diversification of teleost fishes.</title>
        <authorList>
            <person name="Parey E."/>
            <person name="Louis A."/>
            <person name="Montfort J."/>
            <person name="Bouchez O."/>
            <person name="Roques C."/>
            <person name="Iampietro C."/>
            <person name="Lluch J."/>
            <person name="Castinel A."/>
            <person name="Donnadieu C."/>
            <person name="Desvignes T."/>
            <person name="Floi Bucao C."/>
            <person name="Jouanno E."/>
            <person name="Wen M."/>
            <person name="Mejri S."/>
            <person name="Dirks R."/>
            <person name="Jansen H."/>
            <person name="Henkel C."/>
            <person name="Chen W.J."/>
            <person name="Zahm M."/>
            <person name="Cabau C."/>
            <person name="Klopp C."/>
            <person name="Thompson A.W."/>
            <person name="Robinson-Rechavi M."/>
            <person name="Braasch I."/>
            <person name="Lecointre G."/>
            <person name="Bobe J."/>
            <person name="Postlethwait J.H."/>
            <person name="Berthelot C."/>
            <person name="Roest Crollius H."/>
            <person name="Guiguen Y."/>
        </authorList>
    </citation>
    <scope>NUCLEOTIDE SEQUENCE</scope>
    <source>
        <strain evidence="3">Concon-B</strain>
    </source>
</reference>
<organism evidence="3 4">
    <name type="scientific">Conger conger</name>
    <name type="common">Conger eel</name>
    <name type="synonym">Muraena conger</name>
    <dbReference type="NCBI Taxonomy" id="82655"/>
    <lineage>
        <taxon>Eukaryota</taxon>
        <taxon>Metazoa</taxon>
        <taxon>Chordata</taxon>
        <taxon>Craniata</taxon>
        <taxon>Vertebrata</taxon>
        <taxon>Euteleostomi</taxon>
        <taxon>Actinopterygii</taxon>
        <taxon>Neopterygii</taxon>
        <taxon>Teleostei</taxon>
        <taxon>Anguilliformes</taxon>
        <taxon>Congridae</taxon>
        <taxon>Conger</taxon>
    </lineage>
</organism>
<dbReference type="GO" id="GO:0005737">
    <property type="term" value="C:cytoplasm"/>
    <property type="evidence" value="ECO:0007669"/>
    <property type="project" value="TreeGrafter"/>
</dbReference>
<dbReference type="InterPro" id="IPR029827">
    <property type="entry name" value="JDP1-like"/>
</dbReference>
<dbReference type="PANTHER" id="PTHR44500">
    <property type="entry name" value="DNAJ HOMOLOG SUBFAMILY C MEMBER 12"/>
    <property type="match status" value="1"/>
</dbReference>
<sequence length="181" mass="20815">MIEDVQMDAILHCKAEDLEDYYGLLGCDELSSSEQILAEYKVRAMECHPDKNPDNPQAVQDFQKLQEAKEVLTNENARNNYNLWRRSKITIPFRDWQALGDSVKASMHWAVKTKKEPMLKDRGDSPLLSPQDAVCQTEVPAAEMQFPETVNTPSENYSHLHFRWAAGTPSGLLRKFRNYEI</sequence>
<evidence type="ECO:0000259" key="2">
    <source>
        <dbReference type="PROSITE" id="PS50076"/>
    </source>
</evidence>
<protein>
    <recommendedName>
        <fullName evidence="2">J domain-containing protein</fullName>
    </recommendedName>
</protein>
<dbReference type="AlphaFoldDB" id="A0A9Q1HNJ2"/>
<dbReference type="PRINTS" id="PR00625">
    <property type="entry name" value="JDOMAIN"/>
</dbReference>
<dbReference type="CDD" id="cd06257">
    <property type="entry name" value="DnaJ"/>
    <property type="match status" value="1"/>
</dbReference>
<evidence type="ECO:0000256" key="1">
    <source>
        <dbReference type="ARBA" id="ARBA00023186"/>
    </source>
</evidence>
<comment type="caution">
    <text evidence="3">The sequence shown here is derived from an EMBL/GenBank/DDBJ whole genome shotgun (WGS) entry which is preliminary data.</text>
</comment>
<evidence type="ECO:0000313" key="3">
    <source>
        <dbReference type="EMBL" id="KAJ8250429.1"/>
    </source>
</evidence>
<dbReference type="PROSITE" id="PS50076">
    <property type="entry name" value="DNAJ_2"/>
    <property type="match status" value="1"/>
</dbReference>
<keyword evidence="4" id="KW-1185">Reference proteome</keyword>
<dbReference type="InterPro" id="IPR001623">
    <property type="entry name" value="DnaJ_domain"/>
</dbReference>
<dbReference type="InterPro" id="IPR036869">
    <property type="entry name" value="J_dom_sf"/>
</dbReference>
<gene>
    <name evidence="3" type="ORF">COCON_G00223510</name>
</gene>
<dbReference type="SMART" id="SM00271">
    <property type="entry name" value="DnaJ"/>
    <property type="match status" value="1"/>
</dbReference>
<accession>A0A9Q1HNJ2</accession>
<dbReference type="Proteomes" id="UP001152803">
    <property type="component" value="Unassembled WGS sequence"/>
</dbReference>
<dbReference type="OrthoDB" id="436519at2759"/>
<feature type="domain" description="J" evidence="2">
    <location>
        <begin position="20"/>
        <end position="85"/>
    </location>
</feature>
<name>A0A9Q1HNJ2_CONCO</name>
<dbReference type="SUPFAM" id="SSF46565">
    <property type="entry name" value="Chaperone J-domain"/>
    <property type="match status" value="1"/>
</dbReference>
<proteinExistence type="predicted"/>
<dbReference type="PANTHER" id="PTHR44500:SF1">
    <property type="entry name" value="DNAJ HOMOLOG SUBFAMILY C MEMBER 12"/>
    <property type="match status" value="1"/>
</dbReference>
<dbReference type="Gene3D" id="1.10.287.110">
    <property type="entry name" value="DnaJ domain"/>
    <property type="match status" value="1"/>
</dbReference>